<proteinExistence type="predicted"/>
<dbReference type="Proteomes" id="UP000682005">
    <property type="component" value="Chromosome 2"/>
</dbReference>
<accession>A0ABX7XW35</accession>
<name>A0ABX7XW35_9BACT</name>
<dbReference type="RefSeq" id="WP_167336716.1">
    <property type="nucleotide sequence ID" value="NZ_BAKO01000059.1"/>
</dbReference>
<gene>
    <name evidence="1" type="ORF">J5A51_01260</name>
</gene>
<dbReference type="EMBL" id="CP072369">
    <property type="protein sequence ID" value="QUB85923.1"/>
    <property type="molecule type" value="Genomic_DNA"/>
</dbReference>
<evidence type="ECO:0000313" key="2">
    <source>
        <dbReference type="Proteomes" id="UP000682005"/>
    </source>
</evidence>
<keyword evidence="2" id="KW-1185">Reference proteome</keyword>
<sequence>MNIRIAIQVITVVSSEAFITYQQVYVNNDYAAEADFERQTNIHKDLLLQGWTVSRKSF</sequence>
<organism evidence="1 2">
    <name type="scientific">Prevotella fusca JCM 17724</name>
    <dbReference type="NCBI Taxonomy" id="1236517"/>
    <lineage>
        <taxon>Bacteria</taxon>
        <taxon>Pseudomonadati</taxon>
        <taxon>Bacteroidota</taxon>
        <taxon>Bacteroidia</taxon>
        <taxon>Bacteroidales</taxon>
        <taxon>Prevotellaceae</taxon>
        <taxon>Prevotella</taxon>
    </lineage>
</organism>
<reference evidence="1 2" key="1">
    <citation type="submission" date="2021-03" db="EMBL/GenBank/DDBJ databases">
        <title>Human Oral Microbial Genomes.</title>
        <authorList>
            <person name="Johnston C.D."/>
            <person name="Chen T."/>
            <person name="Dewhirst F.E."/>
        </authorList>
    </citation>
    <scope>NUCLEOTIDE SEQUENCE [LARGE SCALE GENOMIC DNA]</scope>
    <source>
        <strain evidence="1 2">W1435</strain>
    </source>
</reference>
<evidence type="ECO:0000313" key="1">
    <source>
        <dbReference type="EMBL" id="QUB85923.1"/>
    </source>
</evidence>
<protein>
    <submittedName>
        <fullName evidence="1">Uncharacterized protein</fullName>
    </submittedName>
</protein>